<dbReference type="PANTHER" id="PTHR31264">
    <property type="entry name" value="OS07G0554500 PROTEIN-RELATED"/>
    <property type="match status" value="1"/>
</dbReference>
<proteinExistence type="predicted"/>
<dbReference type="InterPro" id="IPR036047">
    <property type="entry name" value="F-box-like_dom_sf"/>
</dbReference>
<protein>
    <recommendedName>
        <fullName evidence="1">F-box domain-containing protein</fullName>
    </recommendedName>
</protein>
<dbReference type="Pfam" id="PF00646">
    <property type="entry name" value="F-box"/>
    <property type="match status" value="1"/>
</dbReference>
<sequence>MASAAPPPLLTLTDELLEEIFLRLPTPTALALACIACSSFHRIITDRSFLRRFRALQPPPLLGFIDNEFHAAEAPHPSAPLACALARAADFSYSFVPAGRWLTPWHPRDVRQGRVLLECFPENRLDYDDAWFPTNLDLAVCDPLYQLYVLLPPIPVELKSGYADLKGFELFLAPTGEDEEETSFKVVRTAWSTTGLVAFVFSSITAQWHIAASPSWRSLGTIIPSDAWSFSWFYYAWGCCYWTLSSRHKLLVLDMLRMEFSIVNFSLPSYVNPDNDRPRIVVDREGSPQLLFFGNYIKDGVADLFRIVETDGELSDKWQLENIVPLPLTEWRTVCVALGTAGGFLFLQRIQMFSKSAECSSEESLDLGCFSLDVKTSELKKICGTAQPFFRAHLYFGFPPSLSKPCL</sequence>
<name>A0AAQ3T536_PASNO</name>
<keyword evidence="3" id="KW-1185">Reference proteome</keyword>
<dbReference type="InterPro" id="IPR001810">
    <property type="entry name" value="F-box_dom"/>
</dbReference>
<gene>
    <name evidence="2" type="ORF">U9M48_015562</name>
</gene>
<feature type="domain" description="F-box" evidence="1">
    <location>
        <begin position="9"/>
        <end position="51"/>
    </location>
</feature>
<dbReference type="Proteomes" id="UP001341281">
    <property type="component" value="Chromosome 03"/>
</dbReference>
<organism evidence="2 3">
    <name type="scientific">Paspalum notatum var. saurae</name>
    <dbReference type="NCBI Taxonomy" id="547442"/>
    <lineage>
        <taxon>Eukaryota</taxon>
        <taxon>Viridiplantae</taxon>
        <taxon>Streptophyta</taxon>
        <taxon>Embryophyta</taxon>
        <taxon>Tracheophyta</taxon>
        <taxon>Spermatophyta</taxon>
        <taxon>Magnoliopsida</taxon>
        <taxon>Liliopsida</taxon>
        <taxon>Poales</taxon>
        <taxon>Poaceae</taxon>
        <taxon>PACMAD clade</taxon>
        <taxon>Panicoideae</taxon>
        <taxon>Andropogonodae</taxon>
        <taxon>Paspaleae</taxon>
        <taxon>Paspalinae</taxon>
        <taxon>Paspalum</taxon>
    </lineage>
</organism>
<dbReference type="PANTHER" id="PTHR31264:SF11">
    <property type="entry name" value="OS07G0555100 PROTEIN"/>
    <property type="match status" value="1"/>
</dbReference>
<dbReference type="AlphaFoldDB" id="A0AAQ3T536"/>
<evidence type="ECO:0000259" key="1">
    <source>
        <dbReference type="Pfam" id="PF00646"/>
    </source>
</evidence>
<dbReference type="EMBL" id="CP144747">
    <property type="protein sequence ID" value="WVZ66322.1"/>
    <property type="molecule type" value="Genomic_DNA"/>
</dbReference>
<evidence type="ECO:0000313" key="3">
    <source>
        <dbReference type="Proteomes" id="UP001341281"/>
    </source>
</evidence>
<accession>A0AAQ3T536</accession>
<reference evidence="2 3" key="1">
    <citation type="submission" date="2024-02" db="EMBL/GenBank/DDBJ databases">
        <title>High-quality chromosome-scale genome assembly of Pensacola bahiagrass (Paspalum notatum Flugge var. saurae).</title>
        <authorList>
            <person name="Vega J.M."/>
            <person name="Podio M."/>
            <person name="Orjuela J."/>
            <person name="Siena L.A."/>
            <person name="Pessino S.C."/>
            <person name="Combes M.C."/>
            <person name="Mariac C."/>
            <person name="Albertini E."/>
            <person name="Pupilli F."/>
            <person name="Ortiz J.P.A."/>
            <person name="Leblanc O."/>
        </authorList>
    </citation>
    <scope>NUCLEOTIDE SEQUENCE [LARGE SCALE GENOMIC DNA]</scope>
    <source>
        <strain evidence="2">R1</strain>
        <tissue evidence="2">Leaf</tissue>
    </source>
</reference>
<dbReference type="SUPFAM" id="SSF81383">
    <property type="entry name" value="F-box domain"/>
    <property type="match status" value="1"/>
</dbReference>
<evidence type="ECO:0000313" key="2">
    <source>
        <dbReference type="EMBL" id="WVZ66322.1"/>
    </source>
</evidence>